<dbReference type="Proteomes" id="UP000561726">
    <property type="component" value="Unassembled WGS sequence"/>
</dbReference>
<evidence type="ECO:0000256" key="3">
    <source>
        <dbReference type="ARBA" id="ARBA00023015"/>
    </source>
</evidence>
<dbReference type="PIRSF" id="PIRSF036625">
    <property type="entry name" value="GAF_ANTAR"/>
    <property type="match status" value="1"/>
</dbReference>
<dbReference type="EMBL" id="JPXF01000022">
    <property type="protein sequence ID" value="KGJ78378.1"/>
    <property type="molecule type" value="Genomic_DNA"/>
</dbReference>
<dbReference type="InterPro" id="IPR011006">
    <property type="entry name" value="CheY-like_superfamily"/>
</dbReference>
<keyword evidence="2" id="KW-0418">Kinase</keyword>
<dbReference type="Gene3D" id="3.30.450.40">
    <property type="match status" value="1"/>
</dbReference>
<dbReference type="SUPFAM" id="SSF55781">
    <property type="entry name" value="GAF domain-like"/>
    <property type="match status" value="1"/>
</dbReference>
<keyword evidence="8" id="KW-1185">Reference proteome</keyword>
<dbReference type="Gene3D" id="1.10.10.10">
    <property type="entry name" value="Winged helix-like DNA-binding domain superfamily/Winged helix DNA-binding domain"/>
    <property type="match status" value="1"/>
</dbReference>
<comment type="caution">
    <text evidence="6">The sequence shown here is derived from an EMBL/GenBank/DDBJ whole genome shotgun (WGS) entry which is preliminary data.</text>
</comment>
<dbReference type="Pfam" id="PF13185">
    <property type="entry name" value="GAF_2"/>
    <property type="match status" value="1"/>
</dbReference>
<accession>A0A099JLL7</accession>
<dbReference type="PROSITE" id="PS50921">
    <property type="entry name" value="ANTAR"/>
    <property type="match status" value="1"/>
</dbReference>
<evidence type="ECO:0000256" key="4">
    <source>
        <dbReference type="ARBA" id="ARBA00023163"/>
    </source>
</evidence>
<organism evidence="6 8">
    <name type="scientific">Cryobacterium roopkundense</name>
    <dbReference type="NCBI Taxonomy" id="1001240"/>
    <lineage>
        <taxon>Bacteria</taxon>
        <taxon>Bacillati</taxon>
        <taxon>Actinomycetota</taxon>
        <taxon>Actinomycetes</taxon>
        <taxon>Micrococcales</taxon>
        <taxon>Microbacteriaceae</taxon>
        <taxon>Cryobacterium</taxon>
    </lineage>
</organism>
<proteinExistence type="predicted"/>
<dbReference type="Pfam" id="PF03861">
    <property type="entry name" value="ANTAR"/>
    <property type="match status" value="1"/>
</dbReference>
<dbReference type="SMART" id="SM01012">
    <property type="entry name" value="ANTAR"/>
    <property type="match status" value="1"/>
</dbReference>
<dbReference type="OrthoDB" id="3683444at2"/>
<dbReference type="RefSeq" id="WP_035836031.1">
    <property type="nucleotide sequence ID" value="NZ_JACHBQ010000001.1"/>
</dbReference>
<evidence type="ECO:0000313" key="8">
    <source>
        <dbReference type="Proteomes" id="UP000029864"/>
    </source>
</evidence>
<dbReference type="InterPro" id="IPR012074">
    <property type="entry name" value="GAF_ANTAR"/>
</dbReference>
<keyword evidence="4" id="KW-0804">Transcription</keyword>
<feature type="domain" description="ANTAR" evidence="5">
    <location>
        <begin position="170"/>
        <end position="231"/>
    </location>
</feature>
<evidence type="ECO:0000313" key="7">
    <source>
        <dbReference type="EMBL" id="MBB5639982.1"/>
    </source>
</evidence>
<dbReference type="EMBL" id="JACHBQ010000001">
    <property type="protein sequence ID" value="MBB5639982.1"/>
    <property type="molecule type" value="Genomic_DNA"/>
</dbReference>
<reference evidence="6 8" key="1">
    <citation type="submission" date="2014-08" db="EMBL/GenBank/DDBJ databases">
        <authorList>
            <person name="Sisinthy S."/>
        </authorList>
    </citation>
    <scope>NUCLEOTIDE SEQUENCE [LARGE SCALE GENOMIC DNA]</scope>
    <source>
        <strain evidence="6 8">RuG17</strain>
    </source>
</reference>
<dbReference type="SUPFAM" id="SSF52172">
    <property type="entry name" value="CheY-like"/>
    <property type="match status" value="1"/>
</dbReference>
<dbReference type="eggNOG" id="COG2203">
    <property type="taxonomic scope" value="Bacteria"/>
</dbReference>
<dbReference type="InterPro" id="IPR029016">
    <property type="entry name" value="GAF-like_dom_sf"/>
</dbReference>
<evidence type="ECO:0000259" key="5">
    <source>
        <dbReference type="PROSITE" id="PS50921"/>
    </source>
</evidence>
<dbReference type="InterPro" id="IPR005561">
    <property type="entry name" value="ANTAR"/>
</dbReference>
<keyword evidence="3" id="KW-0805">Transcription regulation</keyword>
<evidence type="ECO:0000313" key="9">
    <source>
        <dbReference type="Proteomes" id="UP000561726"/>
    </source>
</evidence>
<protein>
    <submittedName>
        <fullName evidence="7">GAF domain-containing protein</fullName>
    </submittedName>
    <submittedName>
        <fullName evidence="6">Transcriptional regulator</fullName>
    </submittedName>
</protein>
<gene>
    <name evidence="7" type="ORF">BJ997_000530</name>
    <name evidence="6" type="ORF">GY21_07135</name>
</gene>
<sequence length="237" mass="25391">MAAATRASLVSAAFVKLADALVGEYDMLDVLHTLVAQSVELVDATAAGLLLADANGHLQVLASTSEESQLVEILQTDAGVGPCVDAYITGNVVTLSNIETDGNRYPDFQSAALSQGFRSVHAIPMRVRPNTIGALNLFRAQTGILSEEDAAIGQALADVATISILQERAVRENAVIKEQLQRALDSRVLIEQAKGVIAQRSNVDMNEAFNRLRRYARSHNEAMHVSAENVINNVVTV</sequence>
<dbReference type="InterPro" id="IPR003018">
    <property type="entry name" value="GAF"/>
</dbReference>
<evidence type="ECO:0000256" key="1">
    <source>
        <dbReference type="ARBA" id="ARBA00022679"/>
    </source>
</evidence>
<dbReference type="AlphaFoldDB" id="A0A099JLL7"/>
<name>A0A099JLL7_9MICO</name>
<dbReference type="Proteomes" id="UP000029864">
    <property type="component" value="Unassembled WGS sequence"/>
</dbReference>
<dbReference type="SMART" id="SM00065">
    <property type="entry name" value="GAF"/>
    <property type="match status" value="1"/>
</dbReference>
<evidence type="ECO:0000256" key="2">
    <source>
        <dbReference type="ARBA" id="ARBA00022777"/>
    </source>
</evidence>
<dbReference type="GO" id="GO:0003723">
    <property type="term" value="F:RNA binding"/>
    <property type="evidence" value="ECO:0007669"/>
    <property type="project" value="InterPro"/>
</dbReference>
<dbReference type="GO" id="GO:0016301">
    <property type="term" value="F:kinase activity"/>
    <property type="evidence" value="ECO:0007669"/>
    <property type="project" value="UniProtKB-KW"/>
</dbReference>
<keyword evidence="1" id="KW-0808">Transferase</keyword>
<evidence type="ECO:0000313" key="6">
    <source>
        <dbReference type="EMBL" id="KGJ78378.1"/>
    </source>
</evidence>
<reference evidence="7 9" key="2">
    <citation type="submission" date="2020-08" db="EMBL/GenBank/DDBJ databases">
        <title>Sequencing the genomes of 1000 actinobacteria strains.</title>
        <authorList>
            <person name="Klenk H.-P."/>
        </authorList>
    </citation>
    <scope>NUCLEOTIDE SEQUENCE [LARGE SCALE GENOMIC DNA]</scope>
    <source>
        <strain evidence="7 9">DSM 21065</strain>
    </source>
</reference>
<dbReference type="InterPro" id="IPR036388">
    <property type="entry name" value="WH-like_DNA-bd_sf"/>
</dbReference>